<evidence type="ECO:0000313" key="2">
    <source>
        <dbReference type="Proteomes" id="UP000027395"/>
    </source>
</evidence>
<dbReference type="AlphaFoldDB" id="A0A073CMA6"/>
<gene>
    <name evidence="1" type="ORF">A19Y_4654</name>
</gene>
<dbReference type="HOGENOM" id="CLU_2701604_0_0_3"/>
<reference evidence="1 2" key="1">
    <citation type="journal article" date="2014" name="Appl. Environ. Microbiol.">
        <title>Elucidation of insertion elements encoded on plasmids and in vitro construction of shuttle vectors from the toxic cyanobacterium Planktothrix.</title>
        <authorList>
            <person name="Christiansen G."/>
            <person name="Goesmann A."/>
            <person name="Kurmayer R."/>
        </authorList>
    </citation>
    <scope>NUCLEOTIDE SEQUENCE [LARGE SCALE GENOMIC DNA]</scope>
    <source>
        <strain evidence="1 2">NIVA-CYA 126/8</strain>
    </source>
</reference>
<keyword evidence="2" id="KW-1185">Reference proteome</keyword>
<name>A0A073CMA6_PLAA1</name>
<dbReference type="EMBL" id="CM002803">
    <property type="protein sequence ID" value="KEI69276.1"/>
    <property type="molecule type" value="Genomic_DNA"/>
</dbReference>
<dbReference type="STRING" id="388467.A19Y_4654"/>
<proteinExistence type="predicted"/>
<accession>A0A073CMA6</accession>
<dbReference type="PATRIC" id="fig|388467.6.peg.4592"/>
<organism evidence="1 2">
    <name type="scientific">Planktothrix agardhii (strain NIVA-CYA 126/8)</name>
    <dbReference type="NCBI Taxonomy" id="388467"/>
    <lineage>
        <taxon>Bacteria</taxon>
        <taxon>Bacillati</taxon>
        <taxon>Cyanobacteriota</taxon>
        <taxon>Cyanophyceae</taxon>
        <taxon>Oscillatoriophycideae</taxon>
        <taxon>Oscillatoriales</taxon>
        <taxon>Microcoleaceae</taxon>
        <taxon>Planktothrix</taxon>
    </lineage>
</organism>
<dbReference type="Proteomes" id="UP000027395">
    <property type="component" value="Chromosome"/>
</dbReference>
<sequence>MKQPLVHGGFGGAVVPSLLSPACTGGLGGCCSLPPIPSVHGGFGGLFPAIKSKDFQSHGIVRTKILYNGGLDF</sequence>
<evidence type="ECO:0000313" key="1">
    <source>
        <dbReference type="EMBL" id="KEI69276.1"/>
    </source>
</evidence>
<dbReference type="PROSITE" id="PS51257">
    <property type="entry name" value="PROKAR_LIPOPROTEIN"/>
    <property type="match status" value="1"/>
</dbReference>
<protein>
    <submittedName>
        <fullName evidence="1">Uncharacterized protein</fullName>
    </submittedName>
</protein>